<dbReference type="InterPro" id="IPR010710">
    <property type="entry name" value="DUF1289"/>
</dbReference>
<dbReference type="EMBL" id="QURL01000003">
    <property type="protein sequence ID" value="RFC64429.1"/>
    <property type="molecule type" value="Genomic_DNA"/>
</dbReference>
<gene>
    <name evidence="1" type="ORF">DYI37_08960</name>
</gene>
<name>A0A371X5B8_9HYPH</name>
<evidence type="ECO:0000313" key="1">
    <source>
        <dbReference type="EMBL" id="RFC64429.1"/>
    </source>
</evidence>
<dbReference type="Proteomes" id="UP000264310">
    <property type="component" value="Unassembled WGS sequence"/>
</dbReference>
<keyword evidence="2" id="KW-1185">Reference proteome</keyword>
<dbReference type="OrthoDB" id="7906652at2"/>
<dbReference type="AlphaFoldDB" id="A0A371X5B8"/>
<dbReference type="Pfam" id="PF06945">
    <property type="entry name" value="DUF1289"/>
    <property type="match status" value="1"/>
</dbReference>
<proteinExistence type="predicted"/>
<sequence>MASVWRKAPSPCISICKRPGGGACIGCGMTKREKKDFKKSRKKGERKKLFRTIMARLDETGRLARWKHVYRRRCEKKEAPCPLDKLEKD</sequence>
<comment type="caution">
    <text evidence="1">The sequence shown here is derived from an EMBL/GenBank/DDBJ whole genome shotgun (WGS) entry which is preliminary data.</text>
</comment>
<evidence type="ECO:0000313" key="2">
    <source>
        <dbReference type="Proteomes" id="UP000264310"/>
    </source>
</evidence>
<reference evidence="1 2" key="1">
    <citation type="submission" date="2018-08" db="EMBL/GenBank/DDBJ databases">
        <title>Fulvimarina sp. 85, whole genome shotgun sequence.</title>
        <authorList>
            <person name="Tuo L."/>
        </authorList>
    </citation>
    <scope>NUCLEOTIDE SEQUENCE [LARGE SCALE GENOMIC DNA]</scope>
    <source>
        <strain evidence="1 2">85</strain>
    </source>
</reference>
<protein>
    <submittedName>
        <fullName evidence="1">DUF1289 domain-containing protein</fullName>
    </submittedName>
</protein>
<organism evidence="1 2">
    <name type="scientific">Fulvimarina endophytica</name>
    <dbReference type="NCBI Taxonomy" id="2293836"/>
    <lineage>
        <taxon>Bacteria</taxon>
        <taxon>Pseudomonadati</taxon>
        <taxon>Pseudomonadota</taxon>
        <taxon>Alphaproteobacteria</taxon>
        <taxon>Hyphomicrobiales</taxon>
        <taxon>Aurantimonadaceae</taxon>
        <taxon>Fulvimarina</taxon>
    </lineage>
</organism>
<dbReference type="RefSeq" id="WP_116682846.1">
    <property type="nucleotide sequence ID" value="NZ_QURL01000003.1"/>
</dbReference>
<accession>A0A371X5B8</accession>